<dbReference type="PANTHER" id="PTHR10332">
    <property type="entry name" value="EQUILIBRATIVE NUCLEOSIDE TRANSPORTER"/>
    <property type="match status" value="1"/>
</dbReference>
<feature type="transmembrane region" description="Helical" evidence="7">
    <location>
        <begin position="239"/>
        <end position="264"/>
    </location>
</feature>
<dbReference type="GO" id="GO:0005886">
    <property type="term" value="C:plasma membrane"/>
    <property type="evidence" value="ECO:0000318"/>
    <property type="project" value="GO_Central"/>
</dbReference>
<dbReference type="NCBIfam" id="TIGR00939">
    <property type="entry name" value="2a57"/>
    <property type="match status" value="1"/>
</dbReference>
<reference evidence="8 9" key="1">
    <citation type="journal article" date="2005" name="Science">
        <title>The genome of the kinetoplastid parasite, Leishmania major.</title>
        <authorList>
            <person name="Ivens A.C."/>
            <person name="Peacock C.S."/>
            <person name="Worthey E.A."/>
            <person name="Murphy L."/>
            <person name="Aggarwal G."/>
            <person name="Berriman M."/>
            <person name="Sisk E."/>
            <person name="Rajandream M.A."/>
            <person name="Adlem E."/>
            <person name="Aert R."/>
            <person name="Anupama A."/>
            <person name="Apostolou Z."/>
            <person name="Attipoe P."/>
            <person name="Bason N."/>
            <person name="Bauser C."/>
            <person name="Beck A."/>
            <person name="Beverley S.M."/>
            <person name="Bianchettin G."/>
            <person name="Borzym K."/>
            <person name="Bothe G."/>
            <person name="Bruschi C.V."/>
            <person name="Collins M."/>
            <person name="Cadag E."/>
            <person name="Ciarloni L."/>
            <person name="Clayton C."/>
            <person name="Coulson R.M."/>
            <person name="Cronin A."/>
            <person name="Cruz A.K."/>
            <person name="Davies R.M."/>
            <person name="De Gaudenzi J."/>
            <person name="Dobson D.E."/>
            <person name="Duesterhoeft A."/>
            <person name="Fazelina G."/>
            <person name="Fosker N."/>
            <person name="Frasch A.C."/>
            <person name="Fraser A."/>
            <person name="Fuchs M."/>
            <person name="Gabel C."/>
            <person name="Goble A."/>
            <person name="Goffeau A."/>
            <person name="Harris D."/>
            <person name="Hertz-Fowler C."/>
            <person name="Hilbert H."/>
            <person name="Horn D."/>
            <person name="Huang Y."/>
            <person name="Klages S."/>
            <person name="Knights A."/>
            <person name="Kube M."/>
            <person name="Larke N."/>
            <person name="Litvin L."/>
            <person name="Lord A."/>
            <person name="Louie T."/>
            <person name="Marra M."/>
            <person name="Masuy D."/>
            <person name="Matthews K."/>
            <person name="Michaeli S."/>
            <person name="Mottram J.C."/>
            <person name="Muller-Auer S."/>
            <person name="Munden H."/>
            <person name="Nelson S."/>
            <person name="Norbertczak H."/>
            <person name="Oliver K."/>
            <person name="O'neil S."/>
            <person name="Pentony M."/>
            <person name="Pohl T.M."/>
            <person name="Price C."/>
            <person name="Purnelle B."/>
            <person name="Quail M.A."/>
            <person name="Rabbinowitsch E."/>
            <person name="Reinhardt R."/>
            <person name="Rieger M."/>
            <person name="Rinta J."/>
            <person name="Robben J."/>
            <person name="Robertson L."/>
            <person name="Ruiz J.C."/>
            <person name="Rutter S."/>
            <person name="Saunders D."/>
            <person name="Schafer M."/>
            <person name="Schein J."/>
            <person name="Schwartz D.C."/>
            <person name="Seeger K."/>
            <person name="Seyler A."/>
            <person name="Sharp S."/>
            <person name="Shin H."/>
            <person name="Sivam D."/>
            <person name="Squares R."/>
            <person name="Squares S."/>
            <person name="Tosato V."/>
            <person name="Vogt C."/>
            <person name="Volckaert G."/>
            <person name="Wambutt R."/>
            <person name="Warren T."/>
            <person name="Wedler H."/>
            <person name="Woodward J."/>
            <person name="Zhou S."/>
            <person name="Zimmermann W."/>
            <person name="Smith D.F."/>
            <person name="Blackwell J.M."/>
            <person name="Stuart K.D."/>
            <person name="Barrell B."/>
            <person name="Myler P.J."/>
        </authorList>
    </citation>
    <scope>NUCLEOTIDE SEQUENCE [LARGE SCALE GENOMIC DNA]</scope>
    <source>
        <strain evidence="9">MHOM/IL/81/Friedlin</strain>
    </source>
</reference>
<dbReference type="Pfam" id="PF01733">
    <property type="entry name" value="Nucleoside_tran"/>
    <property type="match status" value="1"/>
</dbReference>
<dbReference type="SUPFAM" id="SSF103473">
    <property type="entry name" value="MFS general substrate transporter"/>
    <property type="match status" value="1"/>
</dbReference>
<sequence length="656" mass="71945">MPACVPQCSSSRFYNTHFPFVDLRSTSTVPLPQTHEHLEAHTHTRARARSHRCWLLRCSTQFEGGNGAETARVAAFRPCAALPAETCLCKLAPPLSGCSVTVPPPTVMVPSALRSCHRPSPRCRGADSRARRFAVYQHLFRFLLHRSATSPIAAAASKVAHHSAEMDTASDHCEPQEQGESRKWYEMTASEFYVYVVAFMCGVSMMMSVNAVFSAPAYIMTYYRYAMQDPEAVPLYTNFWGNVMTYYNLIGIVTSLIMEPLTLLSWFRRVPMKVRLLGGLIILIVEIVVLMAVPAHGTSEAGAVATICCTGFIGGFGKSIFESTTYGMFGAFPSSFTSIMMGGVGMSGVLTSLLQIIVKAALPDSYEGVKKQSKIYYGLDVGIQGMTFVALILLRFNSFAQNHFGDLGAMKSKVDAGKLSAEALCHPDEHPTHDKEGCNPSSGKEVPALGEVQTAVAKSEGPDVADESSWPREVEGPTSNEILVATAIFSTLRRVKWMFVACAFNFLITLFLFPGIAVGMFPDSKWFSTIAVFIFNVFDVLGRFSPSLKFMWPRSYKQRWIIVAASFARVIFVPLLLLHSYHYIPGEAYGYVMEVIFGFSNGYVGSMALVLGPQSKGIDNDGKRFVAGTLMGISILVGGTIGTVLSIMTQTIRERH</sequence>
<gene>
    <name evidence="8" type="ORF">LMJF_15_1230</name>
</gene>
<protein>
    <submittedName>
        <fullName evidence="8">Putative nucleoside transporter 1</fullName>
    </submittedName>
</protein>
<evidence type="ECO:0000256" key="1">
    <source>
        <dbReference type="ARBA" id="ARBA00004141"/>
    </source>
</evidence>
<dbReference type="AlphaFoldDB" id="Q4QF59"/>
<organism evidence="8 9">
    <name type="scientific">Leishmania major</name>
    <dbReference type="NCBI Taxonomy" id="5664"/>
    <lineage>
        <taxon>Eukaryota</taxon>
        <taxon>Discoba</taxon>
        <taxon>Euglenozoa</taxon>
        <taxon>Kinetoplastea</taxon>
        <taxon>Metakinetoplastina</taxon>
        <taxon>Trypanosomatida</taxon>
        <taxon>Trypanosomatidae</taxon>
        <taxon>Leishmaniinae</taxon>
        <taxon>Leishmania</taxon>
    </lineage>
</organism>
<feature type="transmembrane region" description="Helical" evidence="7">
    <location>
        <begin position="276"/>
        <end position="295"/>
    </location>
</feature>
<dbReference type="VEuPathDB" id="TriTrypDB:LMJFC_150020700"/>
<feature type="transmembrane region" description="Helical" evidence="7">
    <location>
        <begin position="560"/>
        <end position="582"/>
    </location>
</feature>
<dbReference type="eggNOG" id="KOG1479">
    <property type="taxonomic scope" value="Eukaryota"/>
</dbReference>
<evidence type="ECO:0000256" key="4">
    <source>
        <dbReference type="ARBA" id="ARBA00022692"/>
    </source>
</evidence>
<dbReference type="EMBL" id="FR796411">
    <property type="protein sequence ID" value="CAJ03351.1"/>
    <property type="molecule type" value="Genomic_DNA"/>
</dbReference>
<feature type="transmembrane region" description="Helical" evidence="7">
    <location>
        <begin position="526"/>
        <end position="548"/>
    </location>
</feature>
<dbReference type="Proteomes" id="UP000000542">
    <property type="component" value="Chromosome 15"/>
</dbReference>
<evidence type="ECO:0000256" key="6">
    <source>
        <dbReference type="ARBA" id="ARBA00023136"/>
    </source>
</evidence>
<feature type="transmembrane region" description="Helical" evidence="7">
    <location>
        <begin position="625"/>
        <end position="648"/>
    </location>
</feature>
<dbReference type="KEGG" id="lma:LMJF_15_1230"/>
<dbReference type="VEuPathDB" id="TriTrypDB:LMJSD75_150019000"/>
<evidence type="ECO:0000256" key="2">
    <source>
        <dbReference type="ARBA" id="ARBA00007965"/>
    </source>
</evidence>
<dbReference type="OMA" id="ICCASFI"/>
<dbReference type="InterPro" id="IPR002259">
    <property type="entry name" value="Eqnu_transpt"/>
</dbReference>
<feature type="transmembrane region" description="Helical" evidence="7">
    <location>
        <begin position="192"/>
        <end position="219"/>
    </location>
</feature>
<dbReference type="GeneID" id="5650506"/>
<dbReference type="InterPro" id="IPR034764">
    <property type="entry name" value="ENT1/ENT2"/>
</dbReference>
<proteinExistence type="inferred from homology"/>
<dbReference type="GO" id="GO:0005337">
    <property type="term" value="F:nucleoside transmembrane transporter activity"/>
    <property type="evidence" value="ECO:0000318"/>
    <property type="project" value="GO_Central"/>
</dbReference>
<keyword evidence="4 7" id="KW-0812">Transmembrane</keyword>
<evidence type="ECO:0000256" key="7">
    <source>
        <dbReference type="SAM" id="Phobius"/>
    </source>
</evidence>
<evidence type="ECO:0000256" key="3">
    <source>
        <dbReference type="ARBA" id="ARBA00022448"/>
    </source>
</evidence>
<evidence type="ECO:0000313" key="9">
    <source>
        <dbReference type="Proteomes" id="UP000000542"/>
    </source>
</evidence>
<comment type="subcellular location">
    <subcellularLocation>
        <location evidence="1">Membrane</location>
        <topology evidence="1">Multi-pass membrane protein</topology>
    </subcellularLocation>
</comment>
<keyword evidence="6 7" id="KW-0472">Membrane</keyword>
<reference evidence="8 9" key="2">
    <citation type="journal article" date="2011" name="Genome Res.">
        <title>Chromosome and gene copy number variation allow major structural change between species and strains of Leishmania.</title>
        <authorList>
            <person name="Rogers M.B."/>
            <person name="Hilley J.D."/>
            <person name="Dickens N.J."/>
            <person name="Wilkes J."/>
            <person name="Bates P.A."/>
            <person name="Depledge D.P."/>
            <person name="Harris D."/>
            <person name="Her Y."/>
            <person name="Herzyk P."/>
            <person name="Imamura H."/>
            <person name="Otto T.D."/>
            <person name="Sanders M."/>
            <person name="Seeger K."/>
            <person name="Dujardin J.C."/>
            <person name="Berriman M."/>
            <person name="Smith D.F."/>
            <person name="Hertz-Fowler C."/>
            <person name="Mottram J.C."/>
        </authorList>
    </citation>
    <scope>NUCLEOTIDE SEQUENCE [LARGE SCALE GENOMIC DNA]</scope>
    <source>
        <strain evidence="9">MHOM/IL/81/Friedlin</strain>
    </source>
</reference>
<dbReference type="InParanoid" id="Q4QF59"/>
<feature type="transmembrane region" description="Helical" evidence="7">
    <location>
        <begin position="497"/>
        <end position="520"/>
    </location>
</feature>
<dbReference type="InterPro" id="IPR036259">
    <property type="entry name" value="MFS_trans_sf"/>
</dbReference>
<dbReference type="PANTHER" id="PTHR10332:SF10">
    <property type="entry name" value="EQUILIBRATIVE NUCLEOSIDE TRANSPORTER 4"/>
    <property type="match status" value="1"/>
</dbReference>
<feature type="transmembrane region" description="Helical" evidence="7">
    <location>
        <begin position="342"/>
        <end position="362"/>
    </location>
</feature>
<keyword evidence="5 7" id="KW-1133">Transmembrane helix</keyword>
<comment type="similarity">
    <text evidence="2">Belongs to the SLC29A/ENT transporter (TC 2.A.57) family.</text>
</comment>
<dbReference type="VEuPathDB" id="TriTrypDB:LmjF.15.1230"/>
<feature type="transmembrane region" description="Helical" evidence="7">
    <location>
        <begin position="588"/>
        <end position="613"/>
    </location>
</feature>
<keyword evidence="3" id="KW-0813">Transport</keyword>
<dbReference type="VEuPathDB" id="TriTrypDB:LMJLV39_150019000"/>
<evidence type="ECO:0000313" key="8">
    <source>
        <dbReference type="EMBL" id="CAJ03351.1"/>
    </source>
</evidence>
<accession>Q4QF59</accession>
<keyword evidence="9" id="KW-1185">Reference proteome</keyword>
<evidence type="ECO:0000256" key="5">
    <source>
        <dbReference type="ARBA" id="ARBA00022989"/>
    </source>
</evidence>
<dbReference type="RefSeq" id="XP_001682039.1">
    <property type="nucleotide sequence ID" value="XM_001681987.1"/>
</dbReference>
<feature type="transmembrane region" description="Helical" evidence="7">
    <location>
        <begin position="374"/>
        <end position="394"/>
    </location>
</feature>
<dbReference type="HOGENOM" id="CLU_027614_0_0_1"/>
<name>Q4QF59_LEIMA</name>